<dbReference type="PDB" id="4YFV">
    <property type="method" value="X-ray"/>
    <property type="resolution" value="1.89 A"/>
    <property type="chains" value="A/B=9-252"/>
</dbReference>
<dbReference type="InterPro" id="IPR036477">
    <property type="entry name" value="Formyl_transf_N_sf"/>
</dbReference>
<dbReference type="GO" id="GO:0005829">
    <property type="term" value="C:cytosol"/>
    <property type="evidence" value="ECO:0007669"/>
    <property type="project" value="TreeGrafter"/>
</dbReference>
<dbReference type="InterPro" id="IPR040660">
    <property type="entry name" value="N_formyltrans_C"/>
</dbReference>
<dbReference type="EMBL" id="JQ801294">
    <property type="protein sequence ID" value="AFV53188.1"/>
    <property type="molecule type" value="Genomic_DNA"/>
</dbReference>
<dbReference type="PDBsum" id="4YFV"/>
<evidence type="ECO:0000259" key="2">
    <source>
        <dbReference type="Pfam" id="PF18216"/>
    </source>
</evidence>
<accession>M9P0Q2</accession>
<dbReference type="NCBIfam" id="NF005755">
    <property type="entry name" value="PRK07579.1"/>
    <property type="match status" value="1"/>
</dbReference>
<proteinExistence type="evidence at protein level"/>
<dbReference type="PANTHER" id="PTHR11138">
    <property type="entry name" value="METHIONYL-TRNA FORMYLTRANSFERASE"/>
    <property type="match status" value="1"/>
</dbReference>
<gene>
    <name evidence="3" type="primary">vioF</name>
</gene>
<feature type="domain" description="Formyl transferase N-terminal" evidence="1">
    <location>
        <begin position="71"/>
        <end position="171"/>
    </location>
</feature>
<dbReference type="InterPro" id="IPR002376">
    <property type="entry name" value="Formyl_transf_N"/>
</dbReference>
<dbReference type="SUPFAM" id="SSF53328">
    <property type="entry name" value="Formyltransferase"/>
    <property type="match status" value="1"/>
</dbReference>
<evidence type="ECO:0007829" key="4">
    <source>
        <dbReference type="PDB" id="4YFV"/>
    </source>
</evidence>
<dbReference type="Gene3D" id="3.40.50.170">
    <property type="entry name" value="Formyl transferase, N-terminal domain"/>
    <property type="match status" value="1"/>
</dbReference>
<dbReference type="SMR" id="M9P0Q2"/>
<dbReference type="PANTHER" id="PTHR11138:SF5">
    <property type="entry name" value="METHIONYL-TRNA FORMYLTRANSFERASE, MITOCHONDRIAL"/>
    <property type="match status" value="1"/>
</dbReference>
<keyword evidence="4 5" id="KW-0002">3D-structure</keyword>
<sequence>MNCNDENVMKKILVISDNYQLVSYIKNLYLSNEEWSKELFIDYSYSSINRNPQSLIELGMTEIDIKNKNLNELNDYHLIISAHCKQIFPAHIVNNKLCINIHPGLNPYNRGWFPQVFSILNKKPIGATIHKMDSEVDHGEIYCQEEVSILSHETSIDIYNKVIELEKKLIKNNLLKIINNELQPKLPSQEGNYNSIQDFNKLCKLNLEDNGSLREHIDLLRALTHGDFKNAYFYDENNTKVFVKIELSLSQE</sequence>
<feature type="domain" description="N-formyltransferase dimerization C-terminal" evidence="2">
    <location>
        <begin position="198"/>
        <end position="248"/>
    </location>
</feature>
<dbReference type="Pfam" id="PF00551">
    <property type="entry name" value="Formyl_trans_N"/>
    <property type="match status" value="1"/>
</dbReference>
<dbReference type="AlphaFoldDB" id="M9P0Q2"/>
<evidence type="ECO:0007829" key="5">
    <source>
        <dbReference type="PDB" id="4YFY"/>
    </source>
</evidence>
<evidence type="ECO:0000313" key="3">
    <source>
        <dbReference type="EMBL" id="AFV53188.1"/>
    </source>
</evidence>
<dbReference type="GO" id="GO:0004479">
    <property type="term" value="F:methionyl-tRNA formyltransferase activity"/>
    <property type="evidence" value="ECO:0007669"/>
    <property type="project" value="TreeGrafter"/>
</dbReference>
<reference evidence="3" key="1">
    <citation type="journal article" date="2012" name="Glycobiology">
        <title>Genetic analysis of the O-antigen of Providencia alcalifaciens O30 and biochemical characterization of a formyltransferase involved in the synthesis of a Qui4N derivative.</title>
        <authorList>
            <person name="Liu B."/>
            <person name="Chen M."/>
            <person name="Perepelov A.V."/>
            <person name="Liu J."/>
            <person name="Ovchinnikova O.G."/>
            <person name="Zhou D."/>
            <person name="Feng L."/>
            <person name="Rozalski A."/>
            <person name="Knirel Y.A."/>
            <person name="Wang L."/>
        </authorList>
    </citation>
    <scope>NUCLEOTIDE SEQUENCE</scope>
    <source>
        <strain evidence="3">19372</strain>
    </source>
</reference>
<evidence type="ECO:0000259" key="1">
    <source>
        <dbReference type="Pfam" id="PF00551"/>
    </source>
</evidence>
<dbReference type="PDBsum" id="4YFY"/>
<reference evidence="4 5" key="2">
    <citation type="journal article" date="2015" name="Protein Sci.">
        <title>Molecular structure of an N-formyltransferase from Providencia alcalifaciens O30.</title>
        <authorList>
            <person name="Genthe N.A."/>
            <person name="Thoden J.B."/>
            <person name="Benning M.M."/>
            <person name="Holden H.M."/>
        </authorList>
    </citation>
    <scope>X-RAY CRYSTALLOGRAPHY (1.89 ANGSTROMS) OF 9-252</scope>
</reference>
<name>M9P0Q2_9GAMM</name>
<dbReference type="EvolutionaryTrace" id="M9P0Q2"/>
<protein>
    <submittedName>
        <fullName evidence="3">VioF</fullName>
    </submittedName>
</protein>
<dbReference type="PDB" id="4YFY">
    <property type="method" value="X-ray"/>
    <property type="resolution" value="1.90 A"/>
    <property type="chains" value="A/B=9-252"/>
</dbReference>
<dbReference type="Pfam" id="PF18216">
    <property type="entry name" value="N_formyltrans_C"/>
    <property type="match status" value="1"/>
</dbReference>
<organism evidence="3">
    <name type="scientific">Providencia alcalifaciens</name>
    <dbReference type="NCBI Taxonomy" id="126385"/>
    <lineage>
        <taxon>Bacteria</taxon>
        <taxon>Pseudomonadati</taxon>
        <taxon>Pseudomonadota</taxon>
        <taxon>Gammaproteobacteria</taxon>
        <taxon>Enterobacterales</taxon>
        <taxon>Morganellaceae</taxon>
        <taxon>Providencia</taxon>
    </lineage>
</organism>